<dbReference type="InterPro" id="IPR013083">
    <property type="entry name" value="Znf_RING/FYVE/PHD"/>
</dbReference>
<evidence type="ECO:0000313" key="9">
    <source>
        <dbReference type="Proteomes" id="UP000243686"/>
    </source>
</evidence>
<feature type="compositionally biased region" description="Polar residues" evidence="5">
    <location>
        <begin position="209"/>
        <end position="223"/>
    </location>
</feature>
<dbReference type="Pfam" id="PF00169">
    <property type="entry name" value="PH"/>
    <property type="match status" value="1"/>
</dbReference>
<dbReference type="PROSITE" id="PS50003">
    <property type="entry name" value="PH_DOMAIN"/>
    <property type="match status" value="1"/>
</dbReference>
<reference evidence="8 9" key="1">
    <citation type="submission" date="2015-03" db="EMBL/GenBank/DDBJ databases">
        <title>Draft genome of the nematode, Opisthorchis viverrini.</title>
        <authorList>
            <person name="Mitreva M."/>
        </authorList>
    </citation>
    <scope>NUCLEOTIDE SEQUENCE [LARGE SCALE GENOMIC DNA]</scope>
    <source>
        <strain evidence="8">Khon Kaen</strain>
    </source>
</reference>
<dbReference type="Gene3D" id="3.30.40.10">
    <property type="entry name" value="Zinc/RING finger domain, C3HC4 (zinc finger)"/>
    <property type="match status" value="1"/>
</dbReference>
<dbReference type="InterPro" id="IPR011011">
    <property type="entry name" value="Znf_FYVE_PHD"/>
</dbReference>
<protein>
    <submittedName>
        <fullName evidence="8">FYVE zinc finger</fullName>
    </submittedName>
</protein>
<evidence type="ECO:0000259" key="6">
    <source>
        <dbReference type="PROSITE" id="PS50003"/>
    </source>
</evidence>
<name>A0A1S8WI97_OPIVI</name>
<dbReference type="Pfam" id="PF01363">
    <property type="entry name" value="FYVE"/>
    <property type="match status" value="1"/>
</dbReference>
<dbReference type="SUPFAM" id="SSF57903">
    <property type="entry name" value="FYVE/PHD zinc finger"/>
    <property type="match status" value="1"/>
</dbReference>
<accession>A0A1S8WI97</accession>
<dbReference type="GO" id="GO:0008270">
    <property type="term" value="F:zinc ion binding"/>
    <property type="evidence" value="ECO:0007669"/>
    <property type="project" value="UniProtKB-KW"/>
</dbReference>
<dbReference type="AlphaFoldDB" id="A0A1S8WI97"/>
<dbReference type="GO" id="GO:0007032">
    <property type="term" value="P:endosome organization"/>
    <property type="evidence" value="ECO:0007669"/>
    <property type="project" value="TreeGrafter"/>
</dbReference>
<dbReference type="InterPro" id="IPR051765">
    <property type="entry name" value="PH_domain-containing_F"/>
</dbReference>
<dbReference type="InterPro" id="IPR001849">
    <property type="entry name" value="PH_domain"/>
</dbReference>
<dbReference type="SMART" id="SM00064">
    <property type="entry name" value="FYVE"/>
    <property type="match status" value="1"/>
</dbReference>
<dbReference type="Proteomes" id="UP000243686">
    <property type="component" value="Unassembled WGS sequence"/>
</dbReference>
<keyword evidence="9" id="KW-1185">Reference proteome</keyword>
<dbReference type="InterPro" id="IPR017455">
    <property type="entry name" value="Znf_FYVE-rel"/>
</dbReference>
<dbReference type="EMBL" id="KV906827">
    <property type="protein sequence ID" value="OON14180.1"/>
    <property type="molecule type" value="Genomic_DNA"/>
</dbReference>
<dbReference type="GO" id="GO:0005769">
    <property type="term" value="C:early endosome"/>
    <property type="evidence" value="ECO:0007669"/>
    <property type="project" value="TreeGrafter"/>
</dbReference>
<dbReference type="GO" id="GO:0035091">
    <property type="term" value="F:phosphatidylinositol binding"/>
    <property type="evidence" value="ECO:0007669"/>
    <property type="project" value="TreeGrafter"/>
</dbReference>
<proteinExistence type="predicted"/>
<organism evidence="8 9">
    <name type="scientific">Opisthorchis viverrini</name>
    <name type="common">Southeast Asian liver fluke</name>
    <dbReference type="NCBI Taxonomy" id="6198"/>
    <lineage>
        <taxon>Eukaryota</taxon>
        <taxon>Metazoa</taxon>
        <taxon>Spiralia</taxon>
        <taxon>Lophotrochozoa</taxon>
        <taxon>Platyhelminthes</taxon>
        <taxon>Trematoda</taxon>
        <taxon>Digenea</taxon>
        <taxon>Opisthorchiida</taxon>
        <taxon>Opisthorchiata</taxon>
        <taxon>Opisthorchiidae</taxon>
        <taxon>Opisthorchis</taxon>
    </lineage>
</organism>
<dbReference type="SMART" id="SM00233">
    <property type="entry name" value="PH"/>
    <property type="match status" value="1"/>
</dbReference>
<feature type="domain" description="PH" evidence="6">
    <location>
        <begin position="6"/>
        <end position="101"/>
    </location>
</feature>
<keyword evidence="2 4" id="KW-0863">Zinc-finger</keyword>
<dbReference type="SUPFAM" id="SSF50729">
    <property type="entry name" value="PH domain-like"/>
    <property type="match status" value="1"/>
</dbReference>
<evidence type="ECO:0000256" key="3">
    <source>
        <dbReference type="ARBA" id="ARBA00022833"/>
    </source>
</evidence>
<feature type="region of interest" description="Disordered" evidence="5">
    <location>
        <begin position="197"/>
        <end position="244"/>
    </location>
</feature>
<dbReference type="PROSITE" id="PS50178">
    <property type="entry name" value="ZF_FYVE"/>
    <property type="match status" value="1"/>
</dbReference>
<feature type="domain" description="FYVE-type" evidence="7">
    <location>
        <begin position="124"/>
        <end position="184"/>
    </location>
</feature>
<dbReference type="PANTHER" id="PTHR46280">
    <property type="entry name" value="PLECKSTRIN HOMOLOGY DOMAIN-CONTAINING FAMILY F MEMBER 2-RELATED"/>
    <property type="match status" value="1"/>
</dbReference>
<evidence type="ECO:0000256" key="5">
    <source>
        <dbReference type="SAM" id="MobiDB-lite"/>
    </source>
</evidence>
<evidence type="ECO:0000256" key="1">
    <source>
        <dbReference type="ARBA" id="ARBA00022723"/>
    </source>
</evidence>
<keyword evidence="1" id="KW-0479">Metal-binding</keyword>
<dbReference type="InterPro" id="IPR000306">
    <property type="entry name" value="Znf_FYVE"/>
</dbReference>
<dbReference type="PANTHER" id="PTHR46280:SF3">
    <property type="entry name" value="PLECKSTRIN HOMOLOGY DOMAIN-CONTAINING FAMILY F MEMBER 1 HOMOLOG"/>
    <property type="match status" value="1"/>
</dbReference>
<evidence type="ECO:0000256" key="4">
    <source>
        <dbReference type="PROSITE-ProRule" id="PRU00091"/>
    </source>
</evidence>
<dbReference type="InterPro" id="IPR011993">
    <property type="entry name" value="PH-like_dom_sf"/>
</dbReference>
<keyword evidence="3" id="KW-0862">Zinc</keyword>
<evidence type="ECO:0000256" key="2">
    <source>
        <dbReference type="ARBA" id="ARBA00022771"/>
    </source>
</evidence>
<evidence type="ECO:0000259" key="7">
    <source>
        <dbReference type="PROSITE" id="PS50178"/>
    </source>
</evidence>
<sequence>MAPKRVLVGEGVLTKICRRKPKLRHFFLFNDVLLYGRLLVHRKLGHPQFIDLSEAVVEDICDNGIYRNGFAIMSPKKSFTVYSSTAEEKIQWVAHMKRSIAEARALSGNPARDEVKLSPIWIPDAEASHCMVCRNTEFTLVHRRHHCRCCGKVVCHKCSSYRWMLPYQGSSRVRVCSECHTELQTQSQRLMDRTIENEPSQPAAEPETGSETAASVTESSGSPDLNKRGTRFFTPNEPNAEDPVREPSEFAMLFFFFQKMPFTHKKLGRAVKTFPYTASVSLEGADILSGRQEQSYRATYAFSYDYCLSRVLERALGSYLYDARSTDDLNTDSDSEVDSVE</sequence>
<evidence type="ECO:0000313" key="8">
    <source>
        <dbReference type="EMBL" id="OON14180.1"/>
    </source>
</evidence>
<dbReference type="GO" id="GO:0008333">
    <property type="term" value="P:endosome to lysosome transport"/>
    <property type="evidence" value="ECO:0007669"/>
    <property type="project" value="TreeGrafter"/>
</dbReference>
<gene>
    <name evidence="8" type="ORF">X801_10032</name>
</gene>
<dbReference type="Gene3D" id="2.30.29.30">
    <property type="entry name" value="Pleckstrin-homology domain (PH domain)/Phosphotyrosine-binding domain (PTB)"/>
    <property type="match status" value="1"/>
</dbReference>